<proteinExistence type="predicted"/>
<dbReference type="EMBL" id="FRAV01000007">
    <property type="protein sequence ID" value="SHK75310.1"/>
    <property type="molecule type" value="Genomic_DNA"/>
</dbReference>
<dbReference type="STRING" id="1302687.SAMN05444267_1007111"/>
<organism evidence="1 2">
    <name type="scientific">Chryseobacterium polytrichastri</name>
    <dbReference type="NCBI Taxonomy" id="1302687"/>
    <lineage>
        <taxon>Bacteria</taxon>
        <taxon>Pseudomonadati</taxon>
        <taxon>Bacteroidota</taxon>
        <taxon>Flavobacteriia</taxon>
        <taxon>Flavobacteriales</taxon>
        <taxon>Weeksellaceae</taxon>
        <taxon>Chryseobacterium group</taxon>
        <taxon>Chryseobacterium</taxon>
    </lineage>
</organism>
<protein>
    <recommendedName>
        <fullName evidence="3">DUF1826 domain-containing protein</fullName>
    </recommendedName>
</protein>
<evidence type="ECO:0000313" key="1">
    <source>
        <dbReference type="EMBL" id="SHK75310.1"/>
    </source>
</evidence>
<name>A0A1M6V1I9_9FLAO</name>
<evidence type="ECO:0000313" key="2">
    <source>
        <dbReference type="Proteomes" id="UP000184364"/>
    </source>
</evidence>
<evidence type="ECO:0008006" key="3">
    <source>
        <dbReference type="Google" id="ProtNLM"/>
    </source>
</evidence>
<gene>
    <name evidence="1" type="ORF">SAMN05444267_1007111</name>
</gene>
<accession>A0A1M6V1I9</accession>
<sequence length="273" mass="31152">MIKGKKINIAGFIKKMNDNMIFSRIPYFCKELCYSTDNATSMNNTFSDNSQIGVVFTFSELVNTHFQGAMNAMCWHRNLVGDFKEIVSQLQLKENITEVSIEDLLALQLSEKGNLAREIILHDIQLLTDFGASPSLNLLKNYERDDEFDFISTDVYSFHVDRSPIGTDTFLCTYHGAASDIIPNDQVEQKILIPEIREKLKKLHDGPEAEFETFLKDNFFDLHYQPNPNAQPVNLGLGHLWRLAVDHPEQEVLPCVHRAPVEEGGEFRLLVIC</sequence>
<dbReference type="Proteomes" id="UP000184364">
    <property type="component" value="Unassembled WGS sequence"/>
</dbReference>
<reference evidence="2" key="1">
    <citation type="submission" date="2016-11" db="EMBL/GenBank/DDBJ databases">
        <authorList>
            <person name="Varghese N."/>
            <person name="Submissions S."/>
        </authorList>
    </citation>
    <scope>NUCLEOTIDE SEQUENCE [LARGE SCALE GENOMIC DNA]</scope>
    <source>
        <strain evidence="2">DSM 26899</strain>
    </source>
</reference>
<dbReference type="AlphaFoldDB" id="A0A1M6V1I9"/>
<keyword evidence="2" id="KW-1185">Reference proteome</keyword>